<gene>
    <name evidence="2" type="ORF">CAUJ_LOCUS2908</name>
</gene>
<dbReference type="OrthoDB" id="5835026at2759"/>
<feature type="transmembrane region" description="Helical" evidence="1">
    <location>
        <begin position="44"/>
        <end position="66"/>
    </location>
</feature>
<protein>
    <submittedName>
        <fullName evidence="2">Uncharacterized protein</fullName>
    </submittedName>
</protein>
<keyword evidence="1" id="KW-1133">Transmembrane helix</keyword>
<accession>A0A8S1GUL4</accession>
<keyword evidence="3" id="KW-1185">Reference proteome</keyword>
<feature type="transmembrane region" description="Helical" evidence="1">
    <location>
        <begin position="294"/>
        <end position="318"/>
    </location>
</feature>
<feature type="transmembrane region" description="Helical" evidence="1">
    <location>
        <begin position="157"/>
        <end position="177"/>
    </location>
</feature>
<feature type="transmembrane region" description="Helical" evidence="1">
    <location>
        <begin position="78"/>
        <end position="97"/>
    </location>
</feature>
<dbReference type="EMBL" id="CAJGYM010000005">
    <property type="protein sequence ID" value="CAD6186989.1"/>
    <property type="molecule type" value="Genomic_DNA"/>
</dbReference>
<dbReference type="AlphaFoldDB" id="A0A8S1GUL4"/>
<organism evidence="2 3">
    <name type="scientific">Caenorhabditis auriculariae</name>
    <dbReference type="NCBI Taxonomy" id="2777116"/>
    <lineage>
        <taxon>Eukaryota</taxon>
        <taxon>Metazoa</taxon>
        <taxon>Ecdysozoa</taxon>
        <taxon>Nematoda</taxon>
        <taxon>Chromadorea</taxon>
        <taxon>Rhabditida</taxon>
        <taxon>Rhabditina</taxon>
        <taxon>Rhabditomorpha</taxon>
        <taxon>Rhabditoidea</taxon>
        <taxon>Rhabditidae</taxon>
        <taxon>Peloderinae</taxon>
        <taxon>Caenorhabditis</taxon>
    </lineage>
</organism>
<sequence length="424" mass="46810">MSMDANPVPGRPYLEDLFCHNVTVKKVTSLKCNYPPSYLLKQQLFGGLPAVGAGLLQIVLLTLFWLLSVKMKNDMTRAFLTVVYLPLTFSAIFMILGGVEGVLFEETSGFIYDAFQAFFNTCLTSTNICIALGTPFYLGALMFVARRRENFQMREMWDAHCSILLISVLLSASYHFVDIKWSQLQAAAIFFFLAVGTISFVFLLIGSIITALVCGKQEKASAANVSEDPVVYDARTRLAWSFPFLLILNLSQFAQIAHLSVEQFTPYLWNDDSEKKPFYKGQAVKLLYFDASKLIWGLVAAAAFILSSSTHHAIVALLSFGKKHPQKVFVESQKAPLLQSSDKKSVEAYPVQASAPATGPPPPHFHLAPPAPHAHQDIYPGANGMPSLNFAPGMVQFPPNMQTTIVYTPPTHPPKSAVFVEELA</sequence>
<keyword evidence="1" id="KW-0812">Transmembrane</keyword>
<feature type="transmembrane region" description="Helical" evidence="1">
    <location>
        <begin position="189"/>
        <end position="214"/>
    </location>
</feature>
<reference evidence="2" key="1">
    <citation type="submission" date="2020-10" db="EMBL/GenBank/DDBJ databases">
        <authorList>
            <person name="Kikuchi T."/>
        </authorList>
    </citation>
    <scope>NUCLEOTIDE SEQUENCE</scope>
    <source>
        <strain evidence="2">NKZ352</strain>
    </source>
</reference>
<feature type="transmembrane region" description="Helical" evidence="1">
    <location>
        <begin position="117"/>
        <end position="145"/>
    </location>
</feature>
<keyword evidence="1" id="KW-0472">Membrane</keyword>
<proteinExistence type="predicted"/>
<evidence type="ECO:0000313" key="3">
    <source>
        <dbReference type="Proteomes" id="UP000835052"/>
    </source>
</evidence>
<comment type="caution">
    <text evidence="2">The sequence shown here is derived from an EMBL/GenBank/DDBJ whole genome shotgun (WGS) entry which is preliminary data.</text>
</comment>
<dbReference type="Proteomes" id="UP000835052">
    <property type="component" value="Unassembled WGS sequence"/>
</dbReference>
<name>A0A8S1GUL4_9PELO</name>
<evidence type="ECO:0000313" key="2">
    <source>
        <dbReference type="EMBL" id="CAD6186989.1"/>
    </source>
</evidence>
<evidence type="ECO:0000256" key="1">
    <source>
        <dbReference type="SAM" id="Phobius"/>
    </source>
</evidence>